<evidence type="ECO:0000256" key="8">
    <source>
        <dbReference type="SAM" id="Phobius"/>
    </source>
</evidence>
<evidence type="ECO:0000259" key="9">
    <source>
        <dbReference type="PROSITE" id="PS51007"/>
    </source>
</evidence>
<keyword evidence="1" id="KW-0813">Transport</keyword>
<evidence type="ECO:0000256" key="2">
    <source>
        <dbReference type="ARBA" id="ARBA00022617"/>
    </source>
</evidence>
<dbReference type="Pfam" id="PF00034">
    <property type="entry name" value="Cytochrom_C"/>
    <property type="match status" value="1"/>
</dbReference>
<dbReference type="AlphaFoldDB" id="A0A9X1YCV2"/>
<feature type="compositionally biased region" description="Low complexity" evidence="7">
    <location>
        <begin position="196"/>
        <end position="211"/>
    </location>
</feature>
<dbReference type="GO" id="GO:0020037">
    <property type="term" value="F:heme binding"/>
    <property type="evidence" value="ECO:0007669"/>
    <property type="project" value="InterPro"/>
</dbReference>
<evidence type="ECO:0000256" key="7">
    <source>
        <dbReference type="SAM" id="MobiDB-lite"/>
    </source>
</evidence>
<evidence type="ECO:0000256" key="5">
    <source>
        <dbReference type="ARBA" id="ARBA00023004"/>
    </source>
</evidence>
<sequence>MGSLELNKAFGAILTAGIAFMMAGLVGGVLVHPHRLEHSAIHIEGVGAAPAAAPAAPEALPPLGPLLAQANVAEGQQLAQRLCASCHTFNQGGRSGVGPNLYGVDGAPHGHVEGFNYSAALKGKPGPWDDNMLNEWLHKPSAYAPGTRMAFAGISNHQQRANVIAFIRSISPNAPPPPPAEAPAATPAGAVPGGTPPATEQGSQPQQGAAPASPPAPANAPAH</sequence>
<dbReference type="InterPro" id="IPR009056">
    <property type="entry name" value="Cyt_c-like_dom"/>
</dbReference>
<protein>
    <submittedName>
        <fullName evidence="10">Cytochrome c family protein</fullName>
    </submittedName>
</protein>
<proteinExistence type="predicted"/>
<reference evidence="10" key="1">
    <citation type="submission" date="2022-04" db="EMBL/GenBank/DDBJ databases">
        <title>Roseomonas acroporae sp. nov., isolated from coral Acropora digitifera.</title>
        <authorList>
            <person name="Sun H."/>
        </authorList>
    </citation>
    <scope>NUCLEOTIDE SEQUENCE</scope>
    <source>
        <strain evidence="10">NAR14</strain>
    </source>
</reference>
<dbReference type="RefSeq" id="WP_248668916.1">
    <property type="nucleotide sequence ID" value="NZ_JALPRX010000097.1"/>
</dbReference>
<dbReference type="PRINTS" id="PR00604">
    <property type="entry name" value="CYTCHRMECIAB"/>
</dbReference>
<feature type="domain" description="Cytochrome c" evidence="9">
    <location>
        <begin position="70"/>
        <end position="171"/>
    </location>
</feature>
<dbReference type="EMBL" id="JALPRX010000097">
    <property type="protein sequence ID" value="MCK8786803.1"/>
    <property type="molecule type" value="Genomic_DNA"/>
</dbReference>
<evidence type="ECO:0000256" key="1">
    <source>
        <dbReference type="ARBA" id="ARBA00022448"/>
    </source>
</evidence>
<dbReference type="GO" id="GO:0009055">
    <property type="term" value="F:electron transfer activity"/>
    <property type="evidence" value="ECO:0007669"/>
    <property type="project" value="InterPro"/>
</dbReference>
<evidence type="ECO:0000313" key="10">
    <source>
        <dbReference type="EMBL" id="MCK8786803.1"/>
    </source>
</evidence>
<keyword evidence="3 6" id="KW-0479">Metal-binding</keyword>
<keyword evidence="4" id="KW-0249">Electron transport</keyword>
<evidence type="ECO:0000256" key="3">
    <source>
        <dbReference type="ARBA" id="ARBA00022723"/>
    </source>
</evidence>
<keyword evidence="8" id="KW-0812">Transmembrane</keyword>
<keyword evidence="5 6" id="KW-0408">Iron</keyword>
<evidence type="ECO:0000256" key="6">
    <source>
        <dbReference type="PROSITE-ProRule" id="PRU00433"/>
    </source>
</evidence>
<dbReference type="SUPFAM" id="SSF46626">
    <property type="entry name" value="Cytochrome c"/>
    <property type="match status" value="1"/>
</dbReference>
<accession>A0A9X1YCV2</accession>
<gene>
    <name evidence="10" type="ORF">M0638_20740</name>
</gene>
<evidence type="ECO:0000256" key="4">
    <source>
        <dbReference type="ARBA" id="ARBA00022982"/>
    </source>
</evidence>
<keyword evidence="11" id="KW-1185">Reference proteome</keyword>
<keyword evidence="8" id="KW-1133">Transmembrane helix</keyword>
<feature type="compositionally biased region" description="Pro residues" evidence="7">
    <location>
        <begin position="212"/>
        <end position="223"/>
    </location>
</feature>
<keyword evidence="8" id="KW-0472">Membrane</keyword>
<dbReference type="GO" id="GO:0046872">
    <property type="term" value="F:metal ion binding"/>
    <property type="evidence" value="ECO:0007669"/>
    <property type="project" value="UniProtKB-KW"/>
</dbReference>
<dbReference type="Proteomes" id="UP001139516">
    <property type="component" value="Unassembled WGS sequence"/>
</dbReference>
<dbReference type="PANTHER" id="PTHR11961">
    <property type="entry name" value="CYTOCHROME C"/>
    <property type="match status" value="1"/>
</dbReference>
<comment type="caution">
    <text evidence="10">The sequence shown here is derived from an EMBL/GenBank/DDBJ whole genome shotgun (WGS) entry which is preliminary data.</text>
</comment>
<keyword evidence="2 6" id="KW-0349">Heme</keyword>
<evidence type="ECO:0000313" key="11">
    <source>
        <dbReference type="Proteomes" id="UP001139516"/>
    </source>
</evidence>
<dbReference type="InterPro" id="IPR002327">
    <property type="entry name" value="Cyt_c_1A/1B"/>
</dbReference>
<feature type="region of interest" description="Disordered" evidence="7">
    <location>
        <begin position="169"/>
        <end position="223"/>
    </location>
</feature>
<name>A0A9X1YCV2_9PROT</name>
<feature type="transmembrane region" description="Helical" evidence="8">
    <location>
        <begin position="12"/>
        <end position="31"/>
    </location>
</feature>
<organism evidence="10 11">
    <name type="scientific">Roseomonas acroporae</name>
    <dbReference type="NCBI Taxonomy" id="2937791"/>
    <lineage>
        <taxon>Bacteria</taxon>
        <taxon>Pseudomonadati</taxon>
        <taxon>Pseudomonadota</taxon>
        <taxon>Alphaproteobacteria</taxon>
        <taxon>Acetobacterales</taxon>
        <taxon>Roseomonadaceae</taxon>
        <taxon>Roseomonas</taxon>
    </lineage>
</organism>
<dbReference type="InterPro" id="IPR036909">
    <property type="entry name" value="Cyt_c-like_dom_sf"/>
</dbReference>
<dbReference type="Gene3D" id="1.10.760.10">
    <property type="entry name" value="Cytochrome c-like domain"/>
    <property type="match status" value="1"/>
</dbReference>
<dbReference type="PROSITE" id="PS51007">
    <property type="entry name" value="CYTC"/>
    <property type="match status" value="1"/>
</dbReference>